<reference evidence="1" key="1">
    <citation type="journal article" date="2015" name="Proc. Natl. Acad. Sci. U.S.A.">
        <title>Networks of energetic and metabolic interactions define dynamics in microbial communities.</title>
        <authorList>
            <person name="Embree M."/>
            <person name="Liu J.K."/>
            <person name="Al-Bassam M.M."/>
            <person name="Zengler K."/>
        </authorList>
    </citation>
    <scope>NUCLEOTIDE SEQUENCE</scope>
</reference>
<evidence type="ECO:0008006" key="2">
    <source>
        <dbReference type="Google" id="ProtNLM"/>
    </source>
</evidence>
<organism evidence="1">
    <name type="scientific">hydrocarbon metagenome</name>
    <dbReference type="NCBI Taxonomy" id="938273"/>
    <lineage>
        <taxon>unclassified sequences</taxon>
        <taxon>metagenomes</taxon>
        <taxon>ecological metagenomes</taxon>
    </lineage>
</organism>
<proteinExistence type="predicted"/>
<dbReference type="NCBIfam" id="TIGR04562">
    <property type="entry name" value="TIGR04552 family protein"/>
    <property type="match status" value="1"/>
</dbReference>
<accession>A0A0W8FQ08</accession>
<dbReference type="InterPro" id="IPR030824">
    <property type="entry name" value="CHP04562"/>
</dbReference>
<name>A0A0W8FQ08_9ZZZZ</name>
<dbReference type="InterPro" id="IPR043519">
    <property type="entry name" value="NT_sf"/>
</dbReference>
<gene>
    <name evidence="1" type="ORF">ASZ90_007186</name>
</gene>
<dbReference type="SUPFAM" id="SSF81301">
    <property type="entry name" value="Nucleotidyltransferase"/>
    <property type="match status" value="1"/>
</dbReference>
<protein>
    <recommendedName>
        <fullName evidence="2">TIGR04552 family protein</fullName>
    </recommendedName>
</protein>
<dbReference type="NCBIfam" id="TIGR04552">
    <property type="entry name" value="TIGR04552 family protein"/>
    <property type="match status" value="1"/>
</dbReference>
<comment type="caution">
    <text evidence="1">The sequence shown here is derived from an EMBL/GenBank/DDBJ whole genome shotgun (WGS) entry which is preliminary data.</text>
</comment>
<dbReference type="EMBL" id="LNQE01000926">
    <property type="protein sequence ID" value="KUG23013.1"/>
    <property type="molecule type" value="Genomic_DNA"/>
</dbReference>
<dbReference type="AlphaFoldDB" id="A0A0W8FQ08"/>
<evidence type="ECO:0000313" key="1">
    <source>
        <dbReference type="EMBL" id="KUG23013.1"/>
    </source>
</evidence>
<sequence>MIVRLTLGEMERAGLVLRGGSVLDWHRLKVDSLEECETILRVNGFDPKDADDQVRLNEIRLSAIDYLERTFQFVFASEIRNVEYVIDLMLMAAGKNPVLRRQACTVLKVMLVVHHIEARELKARLNISDQKLFHLLEDKAARIVSEMQDQGYPIIDFQSSRKTHDSIMTKLLSKRQGNRAVLYDMLRFRIVTATTDEIVPVVAYLSQHLFPFHYTVPGESHNSLFNLRDYMRRHPRISKMIPELQVDLLYEGETHTTPNPDTSGIYKTTNFIVDLPLRLEERQLKVWAPGLKLSSRIVHVLAEFQIVDQVSNRNNERGEASHEQYKTRRLAKVRQRLLRGMVTA</sequence>